<evidence type="ECO:0000256" key="1">
    <source>
        <dbReference type="SAM" id="MobiDB-lite"/>
    </source>
</evidence>
<dbReference type="PROSITE" id="PS51186">
    <property type="entry name" value="GNAT"/>
    <property type="match status" value="1"/>
</dbReference>
<dbReference type="SUPFAM" id="SSF55729">
    <property type="entry name" value="Acyl-CoA N-acyltransferases (Nat)"/>
    <property type="match status" value="1"/>
</dbReference>
<dbReference type="PANTHER" id="PTHR43441">
    <property type="entry name" value="RIBOSOMAL-PROTEIN-SERINE ACETYLTRANSFERASE"/>
    <property type="match status" value="1"/>
</dbReference>
<dbReference type="InterPro" id="IPR000182">
    <property type="entry name" value="GNAT_dom"/>
</dbReference>
<comment type="caution">
    <text evidence="3">The sequence shown here is derived from an EMBL/GenBank/DDBJ whole genome shotgun (WGS) entry which is preliminary data.</text>
</comment>
<protein>
    <submittedName>
        <fullName evidence="3">GNAT family N-acetyltransferase</fullName>
    </submittedName>
</protein>
<organism evidence="3 4">
    <name type="scientific">Billgrantia zhangzhouensis</name>
    <dbReference type="NCBI Taxonomy" id="2733481"/>
    <lineage>
        <taxon>Bacteria</taxon>
        <taxon>Pseudomonadati</taxon>
        <taxon>Pseudomonadota</taxon>
        <taxon>Gammaproteobacteria</taxon>
        <taxon>Oceanospirillales</taxon>
        <taxon>Halomonadaceae</taxon>
        <taxon>Billgrantia</taxon>
    </lineage>
</organism>
<dbReference type="RefSeq" id="WP_234273743.1">
    <property type="nucleotide sequence ID" value="NZ_JABFTT010000006.1"/>
</dbReference>
<dbReference type="PANTHER" id="PTHR43441:SF2">
    <property type="entry name" value="FAMILY ACETYLTRANSFERASE, PUTATIVE (AFU_ORTHOLOGUE AFUA_7G00850)-RELATED"/>
    <property type="match status" value="1"/>
</dbReference>
<evidence type="ECO:0000313" key="4">
    <source>
        <dbReference type="Proteomes" id="UP001320122"/>
    </source>
</evidence>
<dbReference type="InterPro" id="IPR016181">
    <property type="entry name" value="Acyl_CoA_acyltransferase"/>
</dbReference>
<evidence type="ECO:0000259" key="2">
    <source>
        <dbReference type="PROSITE" id="PS51186"/>
    </source>
</evidence>
<dbReference type="Proteomes" id="UP001320122">
    <property type="component" value="Unassembled WGS sequence"/>
</dbReference>
<gene>
    <name evidence="3" type="ORF">HOP51_09830</name>
</gene>
<reference evidence="3 4" key="1">
    <citation type="journal article" date="2021" name="Front. Microbiol.">
        <title>Aerobic Denitrification and Heterotrophic Sulfur Oxidation in the Genus Halomonas Revealed by Six Novel Species Characterizations and Genome-Based Analysis.</title>
        <authorList>
            <person name="Wang L."/>
            <person name="Shao Z."/>
        </authorList>
    </citation>
    <scope>NUCLEOTIDE SEQUENCE [LARGE SCALE GENOMIC DNA]</scope>
    <source>
        <strain evidence="3 4">MCCC 1A11036</strain>
    </source>
</reference>
<feature type="domain" description="N-acetyltransferase" evidence="2">
    <location>
        <begin position="57"/>
        <end position="202"/>
    </location>
</feature>
<dbReference type="Gene3D" id="3.40.630.30">
    <property type="match status" value="1"/>
</dbReference>
<feature type="region of interest" description="Disordered" evidence="1">
    <location>
        <begin position="1"/>
        <end position="35"/>
    </location>
</feature>
<proteinExistence type="predicted"/>
<dbReference type="Pfam" id="PF13302">
    <property type="entry name" value="Acetyltransf_3"/>
    <property type="match status" value="1"/>
</dbReference>
<sequence length="250" mass="28245">MTLADDMHRNDFGQPVGAPQSTWQPARRPQRNPLLGDRVRLEPLTAERHSDSLHAAFMMPGESPHDAPAARWTYSGGMPFTDAEQCRIWLADRARSEDPLFYAIVEADSNRALGLASYLNIVPEHGSIEVGHIHFTPALRRTPAATEAMLLLMRHAFALGYRRYEWKCNALNAASRRAAERLGFRFEGIFRQHRVENGRSRDTAWFSLLDGEWPTVEARLERWLAPENFDAKGKQLSSLSALTYEACQAG</sequence>
<dbReference type="EMBL" id="JABFTT010000006">
    <property type="protein sequence ID" value="MCE8020402.1"/>
    <property type="molecule type" value="Genomic_DNA"/>
</dbReference>
<accession>A0ABS9AFB6</accession>
<dbReference type="InterPro" id="IPR051908">
    <property type="entry name" value="Ribosomal_N-acetyltransferase"/>
</dbReference>
<feature type="compositionally biased region" description="Basic and acidic residues" evidence="1">
    <location>
        <begin position="1"/>
        <end position="11"/>
    </location>
</feature>
<evidence type="ECO:0000313" key="3">
    <source>
        <dbReference type="EMBL" id="MCE8020402.1"/>
    </source>
</evidence>
<name>A0ABS9AFB6_9GAMM</name>
<keyword evidence="4" id="KW-1185">Reference proteome</keyword>